<reference evidence="4" key="2">
    <citation type="journal article" date="2010" name="Stand. Genomic Sci.">
        <title>Complete genome sequence of Vulcanisaeta distributa type strain (IC-017T).</title>
        <authorList>
            <person name="Mavromatis K."/>
            <person name="Sikorski J."/>
            <person name="Pabst E."/>
            <person name="Teshima H."/>
            <person name="Lapidus A."/>
            <person name="Lucas S."/>
            <person name="Nolan M."/>
            <person name="Glavina Del Rio T."/>
            <person name="Cheng J."/>
            <person name="Bruce D."/>
            <person name="Goodwin L."/>
            <person name="Pitluck S."/>
            <person name="Liolios K."/>
            <person name="Ivanova N."/>
            <person name="Mikhailova N."/>
            <person name="Pati A."/>
            <person name="Chen A."/>
            <person name="Palaniappan K."/>
            <person name="Land M."/>
            <person name="Hauser L."/>
            <person name="Chang Y."/>
            <person name="Jeffries C."/>
            <person name="Rohde M."/>
            <person name="Spring S."/>
            <person name="Goker M."/>
            <person name="Wirth R."/>
            <person name="Woyke T."/>
            <person name="Bristow J."/>
            <person name="Eisen J."/>
            <person name="Markowitz V."/>
            <person name="Hugenholtz P."/>
            <person name="Klenk H."/>
            <person name="Kyrpides N."/>
        </authorList>
    </citation>
    <scope>NUCLEOTIDE SEQUENCE [LARGE SCALE GENOMIC DNA]</scope>
    <source>
        <strain evidence="4">DSM 14429 / JCM 11212 / NBRC 100878 / IC-017</strain>
    </source>
</reference>
<evidence type="ECO:0000313" key="3">
    <source>
        <dbReference type="EMBL" id="ADN50369.1"/>
    </source>
</evidence>
<dbReference type="EMBL" id="CP002100">
    <property type="protein sequence ID" value="ADN50369.1"/>
    <property type="molecule type" value="Genomic_DNA"/>
</dbReference>
<dbReference type="AlphaFoldDB" id="E1QPZ7"/>
<name>E1QPZ7_VULDI</name>
<evidence type="ECO:0000259" key="2">
    <source>
        <dbReference type="Pfam" id="PF13192"/>
    </source>
</evidence>
<dbReference type="InterPro" id="IPR012336">
    <property type="entry name" value="Thioredoxin-like_fold"/>
</dbReference>
<dbReference type="eggNOG" id="arCOG04235">
    <property type="taxonomic scope" value="Archaea"/>
</dbReference>
<dbReference type="PROSITE" id="PS51354">
    <property type="entry name" value="GLUTAREDOXIN_2"/>
    <property type="match status" value="1"/>
</dbReference>
<evidence type="ECO:0000256" key="1">
    <source>
        <dbReference type="ARBA" id="ARBA00007787"/>
    </source>
</evidence>
<evidence type="ECO:0000313" key="4">
    <source>
        <dbReference type="Proteomes" id="UP000006681"/>
    </source>
</evidence>
<gene>
    <name evidence="3" type="ordered locus">Vdis_0979</name>
</gene>
<dbReference type="KEGG" id="vdi:Vdis_0979"/>
<organism evidence="3 4">
    <name type="scientific">Vulcanisaeta distributa (strain DSM 14429 / JCM 11212 / NBRC 100878 / IC-017)</name>
    <dbReference type="NCBI Taxonomy" id="572478"/>
    <lineage>
        <taxon>Archaea</taxon>
        <taxon>Thermoproteota</taxon>
        <taxon>Thermoprotei</taxon>
        <taxon>Thermoproteales</taxon>
        <taxon>Thermoproteaceae</taxon>
        <taxon>Vulcanisaeta</taxon>
    </lineage>
</organism>
<proteinExistence type="inferred from homology"/>
<dbReference type="InterPro" id="IPR036249">
    <property type="entry name" value="Thioredoxin-like_sf"/>
</dbReference>
<reference evidence="3 4" key="1">
    <citation type="journal article" date="2010" name="Stand. Genomic Sci.">
        <title>Complete genome sequence of Vulcanisaeta distributa type strain (IC-017).</title>
        <authorList>
            <person name="Mavromatis K."/>
            <person name="Sikorski J."/>
            <person name="Pabst E."/>
            <person name="Teshima H."/>
            <person name="Lapidus A."/>
            <person name="Lucas S."/>
            <person name="Nolan M."/>
            <person name="Glavina Del Rio T."/>
            <person name="Cheng J.F."/>
            <person name="Bruce D."/>
            <person name="Goodwin L."/>
            <person name="Pitluck S."/>
            <person name="Liolios K."/>
            <person name="Ivanova N."/>
            <person name="Mikhailova N."/>
            <person name="Pati A."/>
            <person name="Chen A."/>
            <person name="Palaniappan K."/>
            <person name="Land M."/>
            <person name="Hauser L."/>
            <person name="Chang Y.J."/>
            <person name="Jeffries C.D."/>
            <person name="Rohde M."/>
            <person name="Spring S."/>
            <person name="Goker M."/>
            <person name="Wirth R."/>
            <person name="Woyke T."/>
            <person name="Bristow J."/>
            <person name="Eisen J.A."/>
            <person name="Markowitz V."/>
            <person name="Hugenholtz P."/>
            <person name="Klenk H.P."/>
            <person name="Kyrpides N.C."/>
        </authorList>
    </citation>
    <scope>NUCLEOTIDE SEQUENCE [LARGE SCALE GENOMIC DNA]</scope>
    <source>
        <strain evidence="4">DSM 14429 / JCM 11212 / NBRC 100878 / IC-017</strain>
    </source>
</reference>
<dbReference type="Gene3D" id="3.40.30.10">
    <property type="entry name" value="Glutaredoxin"/>
    <property type="match status" value="1"/>
</dbReference>
<dbReference type="STRING" id="572478.Vdis_0979"/>
<dbReference type="Proteomes" id="UP000006681">
    <property type="component" value="Chromosome"/>
</dbReference>
<comment type="similarity">
    <text evidence="1">Belongs to the glutaredoxin family.</text>
</comment>
<dbReference type="SUPFAM" id="SSF52833">
    <property type="entry name" value="Thioredoxin-like"/>
    <property type="match status" value="1"/>
</dbReference>
<dbReference type="Pfam" id="PF13192">
    <property type="entry name" value="Thioredoxin_3"/>
    <property type="match status" value="1"/>
</dbReference>
<feature type="domain" description="Thioredoxin-like fold" evidence="2">
    <location>
        <begin position="12"/>
        <end position="84"/>
    </location>
</feature>
<dbReference type="HOGENOM" id="CLU_095574_0_0_2"/>
<protein>
    <submittedName>
        <fullName evidence="3">Glutaredoxin</fullName>
    </submittedName>
</protein>
<sequence length="282" mass="33162">MLANRDAVSTPNVEIFIHPTCSTCHTLIRLLKQWGYLDRVRIIDTSRDPYTAMERGVRSVPSIFINGELVFAGIVDFKRLKALLDGEYLGNRFEGDLKELEERFFRGVLDSVATALWLYVNEDCDAFLRDKEFVMAITNLSVYSDREELYNELRKYLGNANTCREAIRSREDRFLTVITKNFAREIYWLHNKFLSWGEVSKLYSREVIAHWMIVRSALGRVGLRAYPISNERFREKVERVYEYMSKTFDDYMRQVINEQTKIFSDSEYIEVIEGFMKSIKGP</sequence>
<keyword evidence="4" id="KW-1185">Reference proteome</keyword>
<accession>E1QPZ7</accession>